<evidence type="ECO:0000313" key="1">
    <source>
        <dbReference type="EMBL" id="NID12775.1"/>
    </source>
</evidence>
<organism evidence="1 2">
    <name type="scientific">Fibrivirga algicola</name>
    <dbReference type="NCBI Taxonomy" id="2950420"/>
    <lineage>
        <taxon>Bacteria</taxon>
        <taxon>Pseudomonadati</taxon>
        <taxon>Bacteroidota</taxon>
        <taxon>Cytophagia</taxon>
        <taxon>Cytophagales</taxon>
        <taxon>Spirosomataceae</taxon>
        <taxon>Fibrivirga</taxon>
    </lineage>
</organism>
<dbReference type="RefSeq" id="WP_166693484.1">
    <property type="nucleotide sequence ID" value="NZ_WAEL01000008.1"/>
</dbReference>
<dbReference type="EMBL" id="WAEL01000008">
    <property type="protein sequence ID" value="NID12775.1"/>
    <property type="molecule type" value="Genomic_DNA"/>
</dbReference>
<reference evidence="2" key="2">
    <citation type="submission" date="2023-07" db="EMBL/GenBank/DDBJ databases">
        <authorList>
            <person name="Jung D.-H."/>
        </authorList>
    </citation>
    <scope>NUCLEOTIDE SEQUENCE [LARGE SCALE GENOMIC DNA]</scope>
    <source>
        <strain evidence="2">JA-25</strain>
    </source>
</reference>
<proteinExistence type="predicted"/>
<accession>A0ABX0QJY7</accession>
<evidence type="ECO:0008006" key="3">
    <source>
        <dbReference type="Google" id="ProtNLM"/>
    </source>
</evidence>
<keyword evidence="2" id="KW-1185">Reference proteome</keyword>
<name>A0ABX0QJY7_9BACT</name>
<comment type="caution">
    <text evidence="1">The sequence shown here is derived from an EMBL/GenBank/DDBJ whole genome shotgun (WGS) entry which is preliminary data.</text>
</comment>
<gene>
    <name evidence="1" type="ORF">F7231_21570</name>
</gene>
<protein>
    <recommendedName>
        <fullName evidence="3">Cbb3-type cytochrome oxidase assembly protein CcoS</fullName>
    </recommendedName>
</protein>
<sequence length="59" mass="6510">MLTSLLIIGAILGVGVVSYVTSARFGVNASQFDNRPMQYAHLRRKLAKAAKKRVLFTDD</sequence>
<dbReference type="Proteomes" id="UP000606008">
    <property type="component" value="Unassembled WGS sequence"/>
</dbReference>
<evidence type="ECO:0000313" key="2">
    <source>
        <dbReference type="Proteomes" id="UP000606008"/>
    </source>
</evidence>
<reference evidence="2" key="1">
    <citation type="submission" date="2019-09" db="EMBL/GenBank/DDBJ databases">
        <authorList>
            <person name="Jung D.-H."/>
        </authorList>
    </citation>
    <scope>NUCLEOTIDE SEQUENCE [LARGE SCALE GENOMIC DNA]</scope>
    <source>
        <strain evidence="2">JA-25</strain>
    </source>
</reference>